<dbReference type="PANTHER" id="PTHR47447">
    <property type="entry name" value="OS03G0856100 PROTEIN"/>
    <property type="match status" value="1"/>
</dbReference>
<dbReference type="PANTHER" id="PTHR47447:SF28">
    <property type="entry name" value="PENTACOTRIPEPTIDE-REPEAT REGION OF PRORP DOMAIN-CONTAINING PROTEIN"/>
    <property type="match status" value="1"/>
</dbReference>
<sequence>MMMKITSSLIKPISQIPYSKSKSLPTTPLSVSVSVWLSESESESSTSSTSNTTIISEIEAILKTTPSIVETPLERLVPRISASIVASFLQQHQHRDDPQSAFRFFAWAMRRMRFNSWVSHNSMIRILQGEREGENGFKAAWKVLDELKGGGIPIVPHVFAVLMHAYAKSGMAANAIESFGKMHEYKCRPNTFVYNTVLHILMEEKAFHAVMAVYNQMIKCHCPPNRPTFNILIHGLCKKGMIKDADRLLEEMTEKRGISPNTMIITCFARHTYDAHKFLRSLKEKNCHPDTITCNALLSRFCKLGQIHEALRLLKLFQTEGGYVLGLNGYSCLIDGLFRTGRFEEACQLYRNMLEENISPDCILYTIMIKGCLEAGKVKDAFSFLGEMIKRGLVPDTFCYNTLIKGLCDAGLLDKAESLKLKLEISKQKGFPDSATHTIMICGHCKEGLVPNAQKVQGIFDEMEKHGCFPTMMTFNALIDGLCRAGEVKEAFDLFVKMEDKRSPAVFLQISEAKVDDSASLQMYIERLCDAGRVLGAYKLSKNFVDLVDSGVTPDVITYNILINGFGKARLEDSSDQEAPHKYIEDALFEHMKLRECSPDAVTYRTLITAAFRKERFLKGLELWLEYIAQKADFSTPEEMDKAMEALLKHFKRRDIEAVVRGLLAIDLKHKDFDPAPYTIWLIELCRGKRVDDAHKIFSVLTKCDINVTPPSCVALITGLCREREIRGCITLPLCQTEEEGGFKVVEVADSLASSLKQVVTDSYVATMSTADASVKDIQDWCFSKWGILVEVKRRSWSLFWIKPSSQEEFSKLAELDSVVDDCLIRRVDRWTEVLCPVLHPIWVRLEGIPLHAWDEKVFQRLGECLGTVMEIDKDATSGPRIDMVRLLILRDSHRRIPEIVALEVDGAHFCVSIAEEDDTRCIGKIR</sequence>
<keyword evidence="5" id="KW-1185">Reference proteome</keyword>
<evidence type="ECO:0000256" key="3">
    <source>
        <dbReference type="PROSITE-ProRule" id="PRU00708"/>
    </source>
</evidence>
<dbReference type="EMBL" id="QPKB01000006">
    <property type="protein sequence ID" value="RWR87062.1"/>
    <property type="molecule type" value="Genomic_DNA"/>
</dbReference>
<dbReference type="PROSITE" id="PS51375">
    <property type="entry name" value="PPR"/>
    <property type="match status" value="9"/>
</dbReference>
<proteinExistence type="inferred from homology"/>
<dbReference type="Gene3D" id="1.25.40.10">
    <property type="entry name" value="Tetratricopeptide repeat domain"/>
    <property type="match status" value="4"/>
</dbReference>
<dbReference type="InterPro" id="IPR011990">
    <property type="entry name" value="TPR-like_helical_dom_sf"/>
</dbReference>
<feature type="repeat" description="PPR" evidence="3">
    <location>
        <begin position="361"/>
        <end position="395"/>
    </location>
</feature>
<evidence type="ECO:0000256" key="1">
    <source>
        <dbReference type="ARBA" id="ARBA00007626"/>
    </source>
</evidence>
<feature type="repeat" description="PPR" evidence="3">
    <location>
        <begin position="225"/>
        <end position="260"/>
    </location>
</feature>
<dbReference type="NCBIfam" id="TIGR00756">
    <property type="entry name" value="PPR"/>
    <property type="match status" value="8"/>
</dbReference>
<reference evidence="4 5" key="1">
    <citation type="journal article" date="2019" name="Nat. Plants">
        <title>Stout camphor tree genome fills gaps in understanding of flowering plant genome evolution.</title>
        <authorList>
            <person name="Chaw S.M."/>
            <person name="Liu Y.C."/>
            <person name="Wu Y.W."/>
            <person name="Wang H.Y."/>
            <person name="Lin C.I."/>
            <person name="Wu C.S."/>
            <person name="Ke H.M."/>
            <person name="Chang L.Y."/>
            <person name="Hsu C.Y."/>
            <person name="Yang H.T."/>
            <person name="Sudianto E."/>
            <person name="Hsu M.H."/>
            <person name="Wu K.P."/>
            <person name="Wang L.N."/>
            <person name="Leebens-Mack J.H."/>
            <person name="Tsai I.J."/>
        </authorList>
    </citation>
    <scope>NUCLEOTIDE SEQUENCE [LARGE SCALE GENOMIC DNA]</scope>
    <source>
        <strain evidence="5">cv. Chaw 1501</strain>
        <tissue evidence="4">Young leaves</tissue>
    </source>
</reference>
<dbReference type="STRING" id="337451.A0A3S3N803"/>
<dbReference type="Pfam" id="PF13041">
    <property type="entry name" value="PPR_2"/>
    <property type="match status" value="2"/>
</dbReference>
<evidence type="ECO:0000313" key="5">
    <source>
        <dbReference type="Proteomes" id="UP000283530"/>
    </source>
</evidence>
<feature type="repeat" description="PPR" evidence="3">
    <location>
        <begin position="396"/>
        <end position="432"/>
    </location>
</feature>
<comment type="caution">
    <text evidence="4">The sequence shown here is derived from an EMBL/GenBank/DDBJ whole genome shotgun (WGS) entry which is preliminary data.</text>
</comment>
<feature type="repeat" description="PPR" evidence="3">
    <location>
        <begin position="190"/>
        <end position="224"/>
    </location>
</feature>
<feature type="repeat" description="PPR" evidence="3">
    <location>
        <begin position="290"/>
        <end position="324"/>
    </location>
</feature>
<dbReference type="OrthoDB" id="185373at2759"/>
<protein>
    <submittedName>
        <fullName evidence="4">Pentatricopeptide repeat-containing protein isoform X2</fullName>
    </submittedName>
</protein>
<dbReference type="InterPro" id="IPR002885">
    <property type="entry name" value="PPR_rpt"/>
</dbReference>
<keyword evidence="2" id="KW-0677">Repeat</keyword>
<dbReference type="Proteomes" id="UP000283530">
    <property type="component" value="Unassembled WGS sequence"/>
</dbReference>
<accession>A0A3S3N803</accession>
<comment type="similarity">
    <text evidence="1">Belongs to the PPR family. P subfamily.</text>
</comment>
<organism evidence="4 5">
    <name type="scientific">Cinnamomum micranthum f. kanehirae</name>
    <dbReference type="NCBI Taxonomy" id="337451"/>
    <lineage>
        <taxon>Eukaryota</taxon>
        <taxon>Viridiplantae</taxon>
        <taxon>Streptophyta</taxon>
        <taxon>Embryophyta</taxon>
        <taxon>Tracheophyta</taxon>
        <taxon>Spermatophyta</taxon>
        <taxon>Magnoliopsida</taxon>
        <taxon>Magnoliidae</taxon>
        <taxon>Laurales</taxon>
        <taxon>Lauraceae</taxon>
        <taxon>Cinnamomum</taxon>
    </lineage>
</organism>
<name>A0A3S3N803_9MAGN</name>
<dbReference type="AlphaFoldDB" id="A0A3S3N803"/>
<feature type="repeat" description="PPR" evidence="3">
    <location>
        <begin position="155"/>
        <end position="189"/>
    </location>
</feature>
<evidence type="ECO:0000256" key="2">
    <source>
        <dbReference type="ARBA" id="ARBA00022737"/>
    </source>
</evidence>
<evidence type="ECO:0000313" key="4">
    <source>
        <dbReference type="EMBL" id="RWR87062.1"/>
    </source>
</evidence>
<feature type="repeat" description="PPR" evidence="3">
    <location>
        <begin position="326"/>
        <end position="360"/>
    </location>
</feature>
<gene>
    <name evidence="4" type="ORF">CKAN_01599200</name>
</gene>
<feature type="repeat" description="PPR" evidence="3">
    <location>
        <begin position="471"/>
        <end position="505"/>
    </location>
</feature>
<feature type="repeat" description="PPR" evidence="3">
    <location>
        <begin position="433"/>
        <end position="470"/>
    </location>
</feature>
<dbReference type="Pfam" id="PF12854">
    <property type="entry name" value="PPR_1"/>
    <property type="match status" value="3"/>
</dbReference>
<dbReference type="Pfam" id="PF01535">
    <property type="entry name" value="PPR"/>
    <property type="match status" value="2"/>
</dbReference>